<evidence type="ECO:0000313" key="1">
    <source>
        <dbReference type="EMBL" id="QPE05939.1"/>
    </source>
</evidence>
<name>A0A7S8MZB7_9MICO</name>
<dbReference type="Proteomes" id="UP000594480">
    <property type="component" value="Chromosome"/>
</dbReference>
<dbReference type="AlphaFoldDB" id="A0A7S8MZB7"/>
<gene>
    <name evidence="1" type="ORF">IT882_04280</name>
</gene>
<accession>A0A7S8MZB7</accession>
<proteinExistence type="predicted"/>
<keyword evidence="2" id="KW-1185">Reference proteome</keyword>
<dbReference type="KEGG" id="msf:IT882_04280"/>
<dbReference type="EMBL" id="CP064760">
    <property type="protein sequence ID" value="QPE05939.1"/>
    <property type="molecule type" value="Genomic_DNA"/>
</dbReference>
<evidence type="ECO:0000313" key="2">
    <source>
        <dbReference type="Proteomes" id="UP000594480"/>
    </source>
</evidence>
<organism evidence="1 2">
    <name type="scientific">Microbacterium schleiferi</name>
    <dbReference type="NCBI Taxonomy" id="69362"/>
    <lineage>
        <taxon>Bacteria</taxon>
        <taxon>Bacillati</taxon>
        <taxon>Actinomycetota</taxon>
        <taxon>Actinomycetes</taxon>
        <taxon>Micrococcales</taxon>
        <taxon>Microbacteriaceae</taxon>
        <taxon>Microbacterium</taxon>
    </lineage>
</organism>
<protein>
    <submittedName>
        <fullName evidence="1">Uncharacterized protein</fullName>
    </submittedName>
</protein>
<sequence length="70" mass="7518">MAACAICNGDKADAGAIVLHDLEERGLYIRPGATHAATLQRAIATPVMDLAGDLWLLVDAHTRTPYERES</sequence>
<reference evidence="1 2" key="1">
    <citation type="submission" date="2020-11" db="EMBL/GenBank/DDBJ databases">
        <title>Amino acid is mineralized and recycled by bacteria in oceanic microbiome.</title>
        <authorList>
            <person name="Zheng L.Y."/>
        </authorList>
    </citation>
    <scope>NUCLEOTIDE SEQUENCE [LARGE SCALE GENOMIC DNA]</scope>
    <source>
        <strain evidence="1 2">A32-1</strain>
    </source>
</reference>